<reference evidence="7 8" key="1">
    <citation type="submission" date="2018-03" db="EMBL/GenBank/DDBJ databases">
        <title>Genomic Encyclopedia of Archaeal and Bacterial Type Strains, Phase II (KMG-II): from individual species to whole genera.</title>
        <authorList>
            <person name="Goeker M."/>
        </authorList>
    </citation>
    <scope>NUCLEOTIDE SEQUENCE [LARGE SCALE GENOMIC DNA]</scope>
    <source>
        <strain evidence="7 8">DSM 45312</strain>
    </source>
</reference>
<dbReference type="SUPFAM" id="SSF55874">
    <property type="entry name" value="ATPase domain of HSP90 chaperone/DNA topoisomerase II/histidine kinase"/>
    <property type="match status" value="1"/>
</dbReference>
<feature type="region of interest" description="Disordered" evidence="4">
    <location>
        <begin position="342"/>
        <end position="361"/>
    </location>
</feature>
<dbReference type="GO" id="GO:0046983">
    <property type="term" value="F:protein dimerization activity"/>
    <property type="evidence" value="ECO:0007669"/>
    <property type="project" value="InterPro"/>
</dbReference>
<evidence type="ECO:0000313" key="8">
    <source>
        <dbReference type="Proteomes" id="UP000240542"/>
    </source>
</evidence>
<dbReference type="CDD" id="cd16917">
    <property type="entry name" value="HATPase_UhpB-NarQ-NarX-like"/>
    <property type="match status" value="1"/>
</dbReference>
<keyword evidence="5" id="KW-0472">Membrane</keyword>
<evidence type="ECO:0000256" key="3">
    <source>
        <dbReference type="ARBA" id="ARBA00023012"/>
    </source>
</evidence>
<dbReference type="Gene3D" id="1.20.5.1930">
    <property type="match status" value="1"/>
</dbReference>
<keyword evidence="5" id="KW-0812">Transmembrane</keyword>
<keyword evidence="1" id="KW-0808">Transferase</keyword>
<sequence length="399" mass="42016">MTGMRDSQLVGARRFESFVRWSTYFALATPVGTLLGTVRWADRLTGAPLAAWIAAVVLSLALVTGNVLVTRWSIDTLVGRARRLPAGGVAAWLLVLAALVAATFLIPLHGMGMTVAAAIGAAGASFAPVLNARRALLLHAALLVLAVPLLGFGDVALLLTGAVMISVILWVCWSSAWMLRVLLELQAAHEDRAALALANQRLRIARDLHDVFGRTLAAIAVKSSLAAELVKRGRDDRAAAELTEVQRLAEEAGTEVRHVVRGELRTTWDGEVSGARSLLESAGIRCTVTGDPVPEECAEALAWVVREGVTNLLRHSAATRVTLATAHEDGEVLLTIANDGAAAPGSAPTGETGDADGGGTGLRSMAERIHALGGRLSTRRDGTWFLLDATIPLPKDDPA</sequence>
<protein>
    <submittedName>
        <fullName evidence="7">Two-component system sensor histidine kinase DesK</fullName>
    </submittedName>
</protein>
<feature type="transmembrane region" description="Helical" evidence="5">
    <location>
        <begin position="112"/>
        <end position="130"/>
    </location>
</feature>
<dbReference type="GO" id="GO:0016020">
    <property type="term" value="C:membrane"/>
    <property type="evidence" value="ECO:0007669"/>
    <property type="project" value="InterPro"/>
</dbReference>
<dbReference type="PANTHER" id="PTHR24421:SF63">
    <property type="entry name" value="SENSOR HISTIDINE KINASE DESK"/>
    <property type="match status" value="1"/>
</dbReference>
<dbReference type="EMBL" id="PYGA01000004">
    <property type="protein sequence ID" value="PSK98795.1"/>
    <property type="molecule type" value="Genomic_DNA"/>
</dbReference>
<dbReference type="InterPro" id="IPR011712">
    <property type="entry name" value="Sig_transdc_His_kin_sub3_dim/P"/>
</dbReference>
<feature type="transmembrane region" description="Helical" evidence="5">
    <location>
        <begin position="163"/>
        <end position="183"/>
    </location>
</feature>
<dbReference type="InterPro" id="IPR036890">
    <property type="entry name" value="HATPase_C_sf"/>
</dbReference>
<keyword evidence="8" id="KW-1185">Reference proteome</keyword>
<feature type="transmembrane region" description="Helical" evidence="5">
    <location>
        <begin position="21"/>
        <end position="41"/>
    </location>
</feature>
<dbReference type="Proteomes" id="UP000240542">
    <property type="component" value="Unassembled WGS sequence"/>
</dbReference>
<keyword evidence="3" id="KW-0902">Two-component regulatory system</keyword>
<feature type="transmembrane region" description="Helical" evidence="5">
    <location>
        <begin position="47"/>
        <end position="69"/>
    </location>
</feature>
<dbReference type="InterPro" id="IPR050482">
    <property type="entry name" value="Sensor_HK_TwoCompSys"/>
</dbReference>
<evidence type="ECO:0000313" key="7">
    <source>
        <dbReference type="EMBL" id="PSK98795.1"/>
    </source>
</evidence>
<proteinExistence type="predicted"/>
<evidence type="ECO:0000259" key="6">
    <source>
        <dbReference type="Pfam" id="PF07730"/>
    </source>
</evidence>
<organism evidence="7 8">
    <name type="scientific">Murinocardiopsis flavida</name>
    <dbReference type="NCBI Taxonomy" id="645275"/>
    <lineage>
        <taxon>Bacteria</taxon>
        <taxon>Bacillati</taxon>
        <taxon>Actinomycetota</taxon>
        <taxon>Actinomycetes</taxon>
        <taxon>Streptosporangiales</taxon>
        <taxon>Nocardiopsidaceae</taxon>
        <taxon>Murinocardiopsis</taxon>
    </lineage>
</organism>
<keyword evidence="2 7" id="KW-0418">Kinase</keyword>
<evidence type="ECO:0000256" key="4">
    <source>
        <dbReference type="SAM" id="MobiDB-lite"/>
    </source>
</evidence>
<evidence type="ECO:0000256" key="2">
    <source>
        <dbReference type="ARBA" id="ARBA00022777"/>
    </source>
</evidence>
<gene>
    <name evidence="7" type="ORF">CLV63_10419</name>
</gene>
<keyword evidence="5" id="KW-1133">Transmembrane helix</keyword>
<dbReference type="PANTHER" id="PTHR24421">
    <property type="entry name" value="NITRATE/NITRITE SENSOR PROTEIN NARX-RELATED"/>
    <property type="match status" value="1"/>
</dbReference>
<name>A0A2P8DNJ1_9ACTN</name>
<dbReference type="AlphaFoldDB" id="A0A2P8DNJ1"/>
<dbReference type="Pfam" id="PF07730">
    <property type="entry name" value="HisKA_3"/>
    <property type="match status" value="1"/>
</dbReference>
<feature type="transmembrane region" description="Helical" evidence="5">
    <location>
        <begin position="137"/>
        <end position="157"/>
    </location>
</feature>
<dbReference type="Gene3D" id="3.30.565.10">
    <property type="entry name" value="Histidine kinase-like ATPase, C-terminal domain"/>
    <property type="match status" value="1"/>
</dbReference>
<comment type="caution">
    <text evidence="7">The sequence shown here is derived from an EMBL/GenBank/DDBJ whole genome shotgun (WGS) entry which is preliminary data.</text>
</comment>
<dbReference type="GO" id="GO:0000155">
    <property type="term" value="F:phosphorelay sensor kinase activity"/>
    <property type="evidence" value="ECO:0007669"/>
    <property type="project" value="InterPro"/>
</dbReference>
<evidence type="ECO:0000256" key="1">
    <source>
        <dbReference type="ARBA" id="ARBA00022679"/>
    </source>
</evidence>
<evidence type="ECO:0000256" key="5">
    <source>
        <dbReference type="SAM" id="Phobius"/>
    </source>
</evidence>
<feature type="transmembrane region" description="Helical" evidence="5">
    <location>
        <begin position="89"/>
        <end position="106"/>
    </location>
</feature>
<feature type="domain" description="Signal transduction histidine kinase subgroup 3 dimerisation and phosphoacceptor" evidence="6">
    <location>
        <begin position="201"/>
        <end position="262"/>
    </location>
</feature>
<accession>A0A2P8DNJ1</accession>